<dbReference type="PANTHER" id="PTHR37349:SF1">
    <property type="entry name" value="TESTIS-EXPRESSED PROTEIN 12"/>
    <property type="match status" value="1"/>
</dbReference>
<dbReference type="Pfam" id="PF15219">
    <property type="entry name" value="TEX12"/>
    <property type="match status" value="1"/>
</dbReference>
<evidence type="ECO:0000313" key="3">
    <source>
        <dbReference type="Proteomes" id="UP000694523"/>
    </source>
</evidence>
<dbReference type="Proteomes" id="UP000694523">
    <property type="component" value="Unplaced"/>
</dbReference>
<keyword evidence="1" id="KW-0175">Coiled coil</keyword>
<evidence type="ECO:0000313" key="2">
    <source>
        <dbReference type="Ensembl" id="ENSNMLP00000007057.1"/>
    </source>
</evidence>
<feature type="coiled-coil region" evidence="1">
    <location>
        <begin position="71"/>
        <end position="98"/>
    </location>
</feature>
<reference evidence="2" key="1">
    <citation type="submission" date="2025-08" db="UniProtKB">
        <authorList>
            <consortium name="Ensembl"/>
        </authorList>
    </citation>
    <scope>IDENTIFICATION</scope>
</reference>
<dbReference type="AlphaFoldDB" id="A0A8C6SK79"/>
<dbReference type="Ensembl" id="ENSNMLT00000008045.1">
    <property type="protein sequence ID" value="ENSNMLP00000007057.1"/>
    <property type="gene ID" value="ENSNMLG00000005097.1"/>
</dbReference>
<sequence length="108" mass="12579">MYHIFLFQKDFCTDFHMCCDCEPLLRCKLMLKYNQTFLYLDASREINGLFAKFADVLSEKAATDTSMNQELEGILNEARNLEAHLLQKKKRLKQTLAQISDKLNSHEG</sequence>
<protein>
    <submittedName>
        <fullName evidence="2">Uncharacterized protein</fullName>
    </submittedName>
</protein>
<dbReference type="InterPro" id="IPR029193">
    <property type="entry name" value="TEX12"/>
</dbReference>
<dbReference type="PANTHER" id="PTHR37349">
    <property type="entry name" value="TESTIS-EXPRESSED PROTEIN 12"/>
    <property type="match status" value="1"/>
</dbReference>
<organism evidence="2 3">
    <name type="scientific">Neogobius melanostomus</name>
    <name type="common">round goby</name>
    <dbReference type="NCBI Taxonomy" id="47308"/>
    <lineage>
        <taxon>Eukaryota</taxon>
        <taxon>Metazoa</taxon>
        <taxon>Chordata</taxon>
        <taxon>Craniata</taxon>
        <taxon>Vertebrata</taxon>
        <taxon>Euteleostomi</taxon>
        <taxon>Actinopterygii</taxon>
        <taxon>Neopterygii</taxon>
        <taxon>Teleostei</taxon>
        <taxon>Neoteleostei</taxon>
        <taxon>Acanthomorphata</taxon>
        <taxon>Gobiaria</taxon>
        <taxon>Gobiiformes</taxon>
        <taxon>Gobioidei</taxon>
        <taxon>Gobiidae</taxon>
        <taxon>Benthophilinae</taxon>
        <taxon>Neogobiini</taxon>
        <taxon>Neogobius</taxon>
    </lineage>
</organism>
<reference evidence="2" key="2">
    <citation type="submission" date="2025-09" db="UniProtKB">
        <authorList>
            <consortium name="Ensembl"/>
        </authorList>
    </citation>
    <scope>IDENTIFICATION</scope>
</reference>
<proteinExistence type="predicted"/>
<keyword evidence="3" id="KW-1185">Reference proteome</keyword>
<evidence type="ECO:0000256" key="1">
    <source>
        <dbReference type="SAM" id="Coils"/>
    </source>
</evidence>
<name>A0A8C6SK79_9GOBI</name>
<accession>A0A8C6SK79</accession>